<name>A0A8T0H8L7_CERPU</name>
<dbReference type="AlphaFoldDB" id="A0A8T0H8L7"/>
<keyword evidence="2" id="KW-1185">Reference proteome</keyword>
<evidence type="ECO:0000313" key="2">
    <source>
        <dbReference type="Proteomes" id="UP000822688"/>
    </source>
</evidence>
<organism evidence="1 2">
    <name type="scientific">Ceratodon purpureus</name>
    <name type="common">Fire moss</name>
    <name type="synonym">Dicranum purpureum</name>
    <dbReference type="NCBI Taxonomy" id="3225"/>
    <lineage>
        <taxon>Eukaryota</taxon>
        <taxon>Viridiplantae</taxon>
        <taxon>Streptophyta</taxon>
        <taxon>Embryophyta</taxon>
        <taxon>Bryophyta</taxon>
        <taxon>Bryophytina</taxon>
        <taxon>Bryopsida</taxon>
        <taxon>Dicranidae</taxon>
        <taxon>Pseudoditrichales</taxon>
        <taxon>Ditrichaceae</taxon>
        <taxon>Ceratodon</taxon>
    </lineage>
</organism>
<dbReference type="EMBL" id="CM026428">
    <property type="protein sequence ID" value="KAG0567027.1"/>
    <property type="molecule type" value="Genomic_DNA"/>
</dbReference>
<protein>
    <submittedName>
        <fullName evidence="1">Uncharacterized protein</fullName>
    </submittedName>
</protein>
<gene>
    <name evidence="1" type="ORF">KC19_7G105100</name>
</gene>
<reference evidence="1" key="1">
    <citation type="submission" date="2020-06" db="EMBL/GenBank/DDBJ databases">
        <title>WGS assembly of Ceratodon purpureus strain R40.</title>
        <authorList>
            <person name="Carey S.B."/>
            <person name="Jenkins J."/>
            <person name="Shu S."/>
            <person name="Lovell J.T."/>
            <person name="Sreedasyam A."/>
            <person name="Maumus F."/>
            <person name="Tiley G.P."/>
            <person name="Fernandez-Pozo N."/>
            <person name="Barry K."/>
            <person name="Chen C."/>
            <person name="Wang M."/>
            <person name="Lipzen A."/>
            <person name="Daum C."/>
            <person name="Saski C.A."/>
            <person name="Payton A.C."/>
            <person name="Mcbreen J.C."/>
            <person name="Conrad R.E."/>
            <person name="Kollar L.M."/>
            <person name="Olsson S."/>
            <person name="Huttunen S."/>
            <person name="Landis J.B."/>
            <person name="Wickett N.J."/>
            <person name="Johnson M.G."/>
            <person name="Rensing S.A."/>
            <person name="Grimwood J."/>
            <person name="Schmutz J."/>
            <person name="Mcdaniel S.F."/>
        </authorList>
    </citation>
    <scope>NUCLEOTIDE SEQUENCE</scope>
    <source>
        <strain evidence="1">R40</strain>
    </source>
</reference>
<sequence>MFKIFFPVFSANFDATNGRCWINNYCFCSVELGILFELQTTCSSEHETDFRMLDRHGNGCTKQFRCNQILRGNVTELGCKSSRLLVTSLNRAFPECRPLPGQASPEFRATLSFGRCGRVVDLLECS</sequence>
<comment type="caution">
    <text evidence="1">The sequence shown here is derived from an EMBL/GenBank/DDBJ whole genome shotgun (WGS) entry which is preliminary data.</text>
</comment>
<proteinExistence type="predicted"/>
<evidence type="ECO:0000313" key="1">
    <source>
        <dbReference type="EMBL" id="KAG0567027.1"/>
    </source>
</evidence>
<dbReference type="Proteomes" id="UP000822688">
    <property type="component" value="Chromosome 7"/>
</dbReference>
<accession>A0A8T0H8L7</accession>